<dbReference type="InterPro" id="IPR038592">
    <property type="entry name" value="CheD-like_sf"/>
</dbReference>
<dbReference type="SUPFAM" id="SSF64438">
    <property type="entry name" value="CNF1/YfiH-like putative cysteine hydrolases"/>
    <property type="match status" value="1"/>
</dbReference>
<dbReference type="Pfam" id="PF03975">
    <property type="entry name" value="CheD"/>
    <property type="match status" value="1"/>
</dbReference>
<evidence type="ECO:0000256" key="1">
    <source>
        <dbReference type="ARBA" id="ARBA00022500"/>
    </source>
</evidence>
<keyword evidence="1" id="KW-0145">Chemotaxis</keyword>
<gene>
    <name evidence="3" type="ORF">AAIG11_05180</name>
</gene>
<dbReference type="InterPro" id="IPR011324">
    <property type="entry name" value="Cytotoxic_necrot_fac-like_cat"/>
</dbReference>
<dbReference type="CDD" id="cd16352">
    <property type="entry name" value="CheD"/>
    <property type="match status" value="1"/>
</dbReference>
<dbReference type="RefSeq" id="WP_343185182.1">
    <property type="nucleotide sequence ID" value="NZ_JBCITM010000004.1"/>
</dbReference>
<evidence type="ECO:0000313" key="4">
    <source>
        <dbReference type="Proteomes" id="UP001407405"/>
    </source>
</evidence>
<keyword evidence="2" id="KW-0378">Hydrolase</keyword>
<evidence type="ECO:0000313" key="3">
    <source>
        <dbReference type="EMBL" id="MEN1759852.1"/>
    </source>
</evidence>
<dbReference type="InterPro" id="IPR005659">
    <property type="entry name" value="Chemorcpt_Glu_NH3ase_CheD"/>
</dbReference>
<organism evidence="3 4">
    <name type="scientific">Anoxynatronum sibiricum</name>
    <dbReference type="NCBI Taxonomy" id="210623"/>
    <lineage>
        <taxon>Bacteria</taxon>
        <taxon>Bacillati</taxon>
        <taxon>Bacillota</taxon>
        <taxon>Clostridia</taxon>
        <taxon>Eubacteriales</taxon>
        <taxon>Clostridiaceae</taxon>
        <taxon>Anoxynatronum</taxon>
    </lineage>
</organism>
<sequence length="165" mass="18010">MEFIVGIGQMAVSRTNNDRMRTFALASCLGVVMYAPEIQTLAMAHMLLPSSRNHEAEALVKPAQYVDTGIDALVNVFQNRLGVKKQELVVSVFGGAEAGICQHYNVSAQNIEAAITALKKHQLKVDRMETGGIFARTITGYSCDGHVEVTCVPMMMKLPGRQLRA</sequence>
<dbReference type="Gene3D" id="3.30.1330.200">
    <property type="match status" value="1"/>
</dbReference>
<dbReference type="PANTHER" id="PTHR35147">
    <property type="entry name" value="CHEMORECEPTOR GLUTAMINE DEAMIDASE CHED-RELATED"/>
    <property type="match status" value="1"/>
</dbReference>
<dbReference type="PANTHER" id="PTHR35147:SF1">
    <property type="entry name" value="CHEMORECEPTOR GLUTAMINE DEAMIDASE CHED-RELATED"/>
    <property type="match status" value="1"/>
</dbReference>
<comment type="caution">
    <text evidence="3">The sequence shown here is derived from an EMBL/GenBank/DDBJ whole genome shotgun (WGS) entry which is preliminary data.</text>
</comment>
<keyword evidence="4" id="KW-1185">Reference proteome</keyword>
<protein>
    <submittedName>
        <fullName evidence="3">Chemotaxis protein CheD</fullName>
    </submittedName>
</protein>
<reference evidence="3 4" key="1">
    <citation type="submission" date="2024-04" db="EMBL/GenBank/DDBJ databases">
        <title>Genome sequencing and metabolic network reconstruction of aminoacids and betaine degradation by Anoxynatronum sibiricum.</title>
        <authorList>
            <person name="Detkova E.N."/>
            <person name="Boltjanskaja Y.V."/>
            <person name="Mardanov A.V."/>
            <person name="Kevbrin V."/>
        </authorList>
    </citation>
    <scope>NUCLEOTIDE SEQUENCE [LARGE SCALE GENOMIC DNA]</scope>
    <source>
        <strain evidence="3 4">Z-7981</strain>
    </source>
</reference>
<accession>A0ABU9VRR0</accession>
<dbReference type="Proteomes" id="UP001407405">
    <property type="component" value="Unassembled WGS sequence"/>
</dbReference>
<dbReference type="EMBL" id="JBCITM010000004">
    <property type="protein sequence ID" value="MEN1759852.1"/>
    <property type="molecule type" value="Genomic_DNA"/>
</dbReference>
<evidence type="ECO:0000256" key="2">
    <source>
        <dbReference type="ARBA" id="ARBA00022801"/>
    </source>
</evidence>
<proteinExistence type="predicted"/>
<name>A0ABU9VRR0_9CLOT</name>